<comment type="caution">
    <text evidence="1">The sequence shown here is derived from an EMBL/GenBank/DDBJ whole genome shotgun (WGS) entry which is preliminary data.</text>
</comment>
<evidence type="ECO:0000313" key="1">
    <source>
        <dbReference type="EMBL" id="KAK9834666.1"/>
    </source>
</evidence>
<reference evidence="1 2" key="1">
    <citation type="journal article" date="2024" name="Nat. Commun.">
        <title>Phylogenomics reveals the evolutionary origins of lichenization in chlorophyte algae.</title>
        <authorList>
            <person name="Puginier C."/>
            <person name="Libourel C."/>
            <person name="Otte J."/>
            <person name="Skaloud P."/>
            <person name="Haon M."/>
            <person name="Grisel S."/>
            <person name="Petersen M."/>
            <person name="Berrin J.G."/>
            <person name="Delaux P.M."/>
            <person name="Dal Grande F."/>
            <person name="Keller J."/>
        </authorList>
    </citation>
    <scope>NUCLEOTIDE SEQUENCE [LARGE SCALE GENOMIC DNA]</scope>
    <source>
        <strain evidence="1 2">SAG 2145</strain>
    </source>
</reference>
<evidence type="ECO:0008006" key="3">
    <source>
        <dbReference type="Google" id="ProtNLM"/>
    </source>
</evidence>
<dbReference type="Proteomes" id="UP001438707">
    <property type="component" value="Unassembled WGS sequence"/>
</dbReference>
<dbReference type="AlphaFoldDB" id="A0AAW1RMT0"/>
<sequence length="138" mass="14732">MLLIGSAAVAAPEQVPSAASCCAASDKGRPHSDFVGSPGLSSRFTLPFPVVGLLKHPFKPFLQADIATLSSAKTRSYTDTPLLPAFRISRQHALSCRITCVRPAVTFRTSTFNELLSLTFSLASLLVHSPDADLHQPL</sequence>
<keyword evidence="2" id="KW-1185">Reference proteome</keyword>
<organism evidence="1 2">
    <name type="scientific">Apatococcus lobatus</name>
    <dbReference type="NCBI Taxonomy" id="904363"/>
    <lineage>
        <taxon>Eukaryota</taxon>
        <taxon>Viridiplantae</taxon>
        <taxon>Chlorophyta</taxon>
        <taxon>core chlorophytes</taxon>
        <taxon>Trebouxiophyceae</taxon>
        <taxon>Chlorellales</taxon>
        <taxon>Chlorellaceae</taxon>
        <taxon>Apatococcus</taxon>
    </lineage>
</organism>
<protein>
    <recommendedName>
        <fullName evidence="3">Secreted protein</fullName>
    </recommendedName>
</protein>
<name>A0AAW1RMT0_9CHLO</name>
<evidence type="ECO:0000313" key="2">
    <source>
        <dbReference type="Proteomes" id="UP001438707"/>
    </source>
</evidence>
<dbReference type="EMBL" id="JALJOS010000009">
    <property type="protein sequence ID" value="KAK9834666.1"/>
    <property type="molecule type" value="Genomic_DNA"/>
</dbReference>
<accession>A0AAW1RMT0</accession>
<gene>
    <name evidence="1" type="ORF">WJX74_007134</name>
</gene>
<proteinExistence type="predicted"/>